<dbReference type="AlphaFoldDB" id="B1C6Y8"/>
<dbReference type="EMBL" id="ABIL02000005">
    <property type="protein sequence ID" value="EDS72775.1"/>
    <property type="molecule type" value="Genomic_DNA"/>
</dbReference>
<dbReference type="HOGENOM" id="CLU_097493_0_1_9"/>
<gene>
    <name evidence="1" type="ORF">ANASTE_00485</name>
</gene>
<evidence type="ECO:0000313" key="1">
    <source>
        <dbReference type="EMBL" id="EDS72775.1"/>
    </source>
</evidence>
<reference evidence="1" key="1">
    <citation type="submission" date="2008-01" db="EMBL/GenBank/DDBJ databases">
        <authorList>
            <person name="Fulton L."/>
            <person name="Clifton S."/>
            <person name="Fulton B."/>
            <person name="Xu J."/>
            <person name="Minx P."/>
            <person name="Pepin K.H."/>
            <person name="Johnson M."/>
            <person name="Thiruvilangam P."/>
            <person name="Bhonagiri V."/>
            <person name="Nash W.E."/>
            <person name="Mardis E.R."/>
            <person name="Wilson R.K."/>
        </authorList>
    </citation>
    <scope>NUCLEOTIDE SEQUENCE [LARGE SCALE GENOMIC DNA]</scope>
    <source>
        <strain evidence="1">DSM 17244</strain>
    </source>
</reference>
<evidence type="ECO:0000313" key="2">
    <source>
        <dbReference type="Proteomes" id="UP000005178"/>
    </source>
</evidence>
<name>B1C6Y8_9FIRM</name>
<comment type="caution">
    <text evidence="1">The sequence shown here is derived from an EMBL/GenBank/DDBJ whole genome shotgun (WGS) entry which is preliminary data.</text>
</comment>
<reference evidence="1" key="2">
    <citation type="submission" date="2013-08" db="EMBL/GenBank/DDBJ databases">
        <title>Draft genome sequence of Anaerofustis stercorihominis (DSM 17244).</title>
        <authorList>
            <person name="Sudarsanam P."/>
            <person name="Ley R."/>
            <person name="Guruge J."/>
            <person name="Turnbaugh P.J."/>
            <person name="Mahowald M."/>
            <person name="Liep D."/>
            <person name="Gordon J."/>
        </authorList>
    </citation>
    <scope>NUCLEOTIDE SEQUENCE</scope>
    <source>
        <strain evidence="1">DSM 17244</strain>
    </source>
</reference>
<keyword evidence="2" id="KW-1185">Reference proteome</keyword>
<dbReference type="Proteomes" id="UP000005178">
    <property type="component" value="Unassembled WGS sequence"/>
</dbReference>
<sequence>MRGLFLPSQSISIGGNKMAYNHGREDRKWRIWKEAEEKILRECGVDEAVIEQIRTDDRADFNSNRRFYRWASDFGEYLEGMADREKQTEVKSVAELLDEIENETLYLALITVDRRTLQIVLLKMQGYSTKEIAPLVHLTAGAIYARLNHLRKKLRKIL</sequence>
<proteinExistence type="predicted"/>
<dbReference type="SUPFAM" id="SSF88659">
    <property type="entry name" value="Sigma3 and sigma4 domains of RNA polymerase sigma factors"/>
    <property type="match status" value="1"/>
</dbReference>
<dbReference type="STRING" id="445971.ANASTE_00485"/>
<organism evidence="1 2">
    <name type="scientific">Anaerofustis stercorihominis DSM 17244</name>
    <dbReference type="NCBI Taxonomy" id="445971"/>
    <lineage>
        <taxon>Bacteria</taxon>
        <taxon>Bacillati</taxon>
        <taxon>Bacillota</taxon>
        <taxon>Clostridia</taxon>
        <taxon>Eubacteriales</taxon>
        <taxon>Eubacteriaceae</taxon>
        <taxon>Anaerofustis</taxon>
    </lineage>
</organism>
<dbReference type="InterPro" id="IPR013324">
    <property type="entry name" value="RNA_pol_sigma_r3/r4-like"/>
</dbReference>
<dbReference type="eggNOG" id="COG1595">
    <property type="taxonomic scope" value="Bacteria"/>
</dbReference>
<accession>B1C6Y8</accession>
<protein>
    <submittedName>
        <fullName evidence="1">RNA polymerase sigma factor, sigma-70 family</fullName>
    </submittedName>
</protein>
<dbReference type="InterPro" id="IPR036388">
    <property type="entry name" value="WH-like_DNA-bd_sf"/>
</dbReference>
<dbReference type="Gene3D" id="1.10.10.10">
    <property type="entry name" value="Winged helix-like DNA-binding domain superfamily/Winged helix DNA-binding domain"/>
    <property type="match status" value="1"/>
</dbReference>